<evidence type="ECO:0000313" key="9">
    <source>
        <dbReference type="EMBL" id="ACU63530.1"/>
    </source>
</evidence>
<dbReference type="Pfam" id="PF02321">
    <property type="entry name" value="OEP"/>
    <property type="match status" value="1"/>
</dbReference>
<reference evidence="10" key="1">
    <citation type="submission" date="2009-08" db="EMBL/GenBank/DDBJ databases">
        <title>The complete genome of Chitinophaga pinensis DSM 2588.</title>
        <authorList>
            <consortium name="US DOE Joint Genome Institute (JGI-PGF)"/>
            <person name="Lucas S."/>
            <person name="Copeland A."/>
            <person name="Lapidus A."/>
            <person name="Glavina del Rio T."/>
            <person name="Dalin E."/>
            <person name="Tice H."/>
            <person name="Bruce D."/>
            <person name="Goodwin L."/>
            <person name="Pitluck S."/>
            <person name="Kyrpides N."/>
            <person name="Mavromatis K."/>
            <person name="Ivanova N."/>
            <person name="Mikhailova N."/>
            <person name="Sims D."/>
            <person name="Meinche L."/>
            <person name="Brettin T."/>
            <person name="Detter J.C."/>
            <person name="Han C."/>
            <person name="Larimer F."/>
            <person name="Land M."/>
            <person name="Hauser L."/>
            <person name="Markowitz V."/>
            <person name="Cheng J.-F."/>
            <person name="Hugenholtz P."/>
            <person name="Woyke T."/>
            <person name="Wu D."/>
            <person name="Spring S."/>
            <person name="Klenk H.-P."/>
            <person name="Eisen J.A."/>
        </authorList>
    </citation>
    <scope>NUCLEOTIDE SEQUENCE [LARGE SCALE GENOMIC DNA]</scope>
    <source>
        <strain evidence="10">ATCC 43595 / DSM 2588 / LMG 13176 / NBRC 15968 / NCIMB 11800 / UQM 2034</strain>
    </source>
</reference>
<dbReference type="GO" id="GO:0015562">
    <property type="term" value="F:efflux transmembrane transporter activity"/>
    <property type="evidence" value="ECO:0007669"/>
    <property type="project" value="InterPro"/>
</dbReference>
<organism evidence="9 10">
    <name type="scientific">Chitinophaga pinensis (strain ATCC 43595 / DSM 2588 / LMG 13176 / NBRC 15968 / NCIMB 11800 / UQM 2034)</name>
    <dbReference type="NCBI Taxonomy" id="485918"/>
    <lineage>
        <taxon>Bacteria</taxon>
        <taxon>Pseudomonadati</taxon>
        <taxon>Bacteroidota</taxon>
        <taxon>Chitinophagia</taxon>
        <taxon>Chitinophagales</taxon>
        <taxon>Chitinophagaceae</taxon>
        <taxon>Chitinophaga</taxon>
    </lineage>
</organism>
<feature type="signal peptide" evidence="8">
    <location>
        <begin position="1"/>
        <end position="32"/>
    </location>
</feature>
<evidence type="ECO:0000256" key="8">
    <source>
        <dbReference type="SAM" id="SignalP"/>
    </source>
</evidence>
<evidence type="ECO:0000256" key="1">
    <source>
        <dbReference type="ARBA" id="ARBA00004442"/>
    </source>
</evidence>
<dbReference type="AlphaFoldDB" id="A0A979H0K1"/>
<evidence type="ECO:0000256" key="7">
    <source>
        <dbReference type="ARBA" id="ARBA00023237"/>
    </source>
</evidence>
<evidence type="ECO:0000256" key="2">
    <source>
        <dbReference type="ARBA" id="ARBA00007613"/>
    </source>
</evidence>
<keyword evidence="6" id="KW-0472">Membrane</keyword>
<keyword evidence="5" id="KW-0812">Transmembrane</keyword>
<dbReference type="InterPro" id="IPR003423">
    <property type="entry name" value="OMP_efflux"/>
</dbReference>
<dbReference type="InterPro" id="IPR051906">
    <property type="entry name" value="TolC-like"/>
</dbReference>
<reference evidence="9 10" key="2">
    <citation type="journal article" date="2010" name="Stand. Genomic Sci.">
        <title>Complete genome sequence of Chitinophaga pinensis type strain (UQM 2034).</title>
        <authorList>
            <person name="Glavina Del Rio T."/>
            <person name="Abt B."/>
            <person name="Spring S."/>
            <person name="Lapidus A."/>
            <person name="Nolan M."/>
            <person name="Tice H."/>
            <person name="Copeland A."/>
            <person name="Cheng J.F."/>
            <person name="Chen F."/>
            <person name="Bruce D."/>
            <person name="Goodwin L."/>
            <person name="Pitluck S."/>
            <person name="Ivanova N."/>
            <person name="Mavromatis K."/>
            <person name="Mikhailova N."/>
            <person name="Pati A."/>
            <person name="Chen A."/>
            <person name="Palaniappan K."/>
            <person name="Land M."/>
            <person name="Hauser L."/>
            <person name="Chang Y.J."/>
            <person name="Jeffries C.D."/>
            <person name="Chain P."/>
            <person name="Saunders E."/>
            <person name="Detter J.C."/>
            <person name="Brettin T."/>
            <person name="Rohde M."/>
            <person name="Goker M."/>
            <person name="Bristow J."/>
            <person name="Eisen J.A."/>
            <person name="Markowitz V."/>
            <person name="Hugenholtz P."/>
            <person name="Kyrpides N.C."/>
            <person name="Klenk H.P."/>
            <person name="Lucas S."/>
        </authorList>
    </citation>
    <scope>NUCLEOTIDE SEQUENCE [LARGE SCALE GENOMIC DNA]</scope>
    <source>
        <strain evidence="10">ATCC 43595 / DSM 2588 / LMG 13176 / NBRC 15968 / NCIMB 11800 / UQM 2034</strain>
    </source>
</reference>
<name>A0A979H0K1_CHIPD</name>
<evidence type="ECO:0000256" key="5">
    <source>
        <dbReference type="ARBA" id="ARBA00022692"/>
    </source>
</evidence>
<comment type="subcellular location">
    <subcellularLocation>
        <location evidence="1">Cell outer membrane</location>
    </subcellularLocation>
</comment>
<feature type="chain" id="PRO_5037424590" evidence="8">
    <location>
        <begin position="33"/>
        <end position="453"/>
    </location>
</feature>
<dbReference type="KEGG" id="cpi:Cpin_6121"/>
<keyword evidence="7" id="KW-0998">Cell outer membrane</keyword>
<dbReference type="GO" id="GO:0009279">
    <property type="term" value="C:cell outer membrane"/>
    <property type="evidence" value="ECO:0007669"/>
    <property type="project" value="UniProtKB-SubCell"/>
</dbReference>
<protein>
    <submittedName>
        <fullName evidence="9">Outer membrane efflux protein</fullName>
    </submittedName>
</protein>
<dbReference type="OrthoDB" id="1271612at2"/>
<gene>
    <name evidence="9" type="ordered locus">Cpin_6121</name>
</gene>
<dbReference type="RefSeq" id="WP_012793695.1">
    <property type="nucleotide sequence ID" value="NC_013132.1"/>
</dbReference>
<dbReference type="PROSITE" id="PS51257">
    <property type="entry name" value="PROKAR_LIPOPROTEIN"/>
    <property type="match status" value="1"/>
</dbReference>
<dbReference type="EMBL" id="CP001699">
    <property type="protein sequence ID" value="ACU63530.1"/>
    <property type="molecule type" value="Genomic_DNA"/>
</dbReference>
<evidence type="ECO:0000313" key="10">
    <source>
        <dbReference type="Proteomes" id="UP000002215"/>
    </source>
</evidence>
<sequence length="453" mass="50947">MRIKHTNTGYSCLLLSCLSAAILLMHITIANGQTANNNTYKISLNEAVEFAKIQNKLVQAANFEETAMSEDKKDVYKAVLPDIRVNGSYQRFSGLTLFNDGLRHANTEARRPTSTSAALGIEALFNIYSGGKQKALQREYTFREKLEQLNTKDQSGIIAYQTAAQYLELVRLNEQEKFIHEQVKRAAVRVKDIHALYDNQKVTRSDVLRAEVNLSNVRLSLEQNENDIAIANQKLVVLMNVPDAIHIIPLDSAGMLKPDIHSLLPIADAAETSSYSVLKAAKNVEIQKEKVKGVRSNNKPNLSFYSGYGINYPNYLFFPPVDQAYAIGFAGLKAQYSISSVYHNKSRIAAAKLRVKELELRQQASADNIRSEAKAYYAKYAEALSRITVNEHSVQQTEVNYRIVNNKYLNQLALLTDLLDADNLYQESQFNLVKAQTEALVIYYRLLYTSGNL</sequence>
<dbReference type="Gene3D" id="1.20.1600.10">
    <property type="entry name" value="Outer membrane efflux proteins (OEP)"/>
    <property type="match status" value="1"/>
</dbReference>
<dbReference type="SUPFAM" id="SSF56954">
    <property type="entry name" value="Outer membrane efflux proteins (OEP)"/>
    <property type="match status" value="1"/>
</dbReference>
<evidence type="ECO:0000256" key="6">
    <source>
        <dbReference type="ARBA" id="ARBA00023136"/>
    </source>
</evidence>
<dbReference type="PANTHER" id="PTHR30026">
    <property type="entry name" value="OUTER MEMBRANE PROTEIN TOLC"/>
    <property type="match status" value="1"/>
</dbReference>
<comment type="similarity">
    <text evidence="2">Belongs to the outer membrane factor (OMF) (TC 1.B.17) family.</text>
</comment>
<dbReference type="Proteomes" id="UP000002215">
    <property type="component" value="Chromosome"/>
</dbReference>
<dbReference type="GO" id="GO:1990281">
    <property type="term" value="C:efflux pump complex"/>
    <property type="evidence" value="ECO:0007669"/>
    <property type="project" value="TreeGrafter"/>
</dbReference>
<proteinExistence type="inferred from homology"/>
<dbReference type="PANTHER" id="PTHR30026:SF23">
    <property type="entry name" value="TO APRF-PUTATIVE OUTER MEMBRANE EFFLUX PROTEIN OR SECRETED ALKALINE PHOSPHATASE-RELATED"/>
    <property type="match status" value="1"/>
</dbReference>
<dbReference type="GO" id="GO:0015288">
    <property type="term" value="F:porin activity"/>
    <property type="evidence" value="ECO:0007669"/>
    <property type="project" value="TreeGrafter"/>
</dbReference>
<keyword evidence="3" id="KW-0813">Transport</keyword>
<keyword evidence="8" id="KW-0732">Signal</keyword>
<keyword evidence="4" id="KW-1134">Transmembrane beta strand</keyword>
<accession>A0A979H0K1</accession>
<evidence type="ECO:0000256" key="4">
    <source>
        <dbReference type="ARBA" id="ARBA00022452"/>
    </source>
</evidence>
<evidence type="ECO:0000256" key="3">
    <source>
        <dbReference type="ARBA" id="ARBA00022448"/>
    </source>
</evidence>